<gene>
    <name evidence="1" type="ORF">TMI583_LOCUS47485</name>
</gene>
<sequence length="254" mass="29741">YTMISKYYPSSKVLQQTQLIDIKSHIEFMNLAHFILLNENLTKPEELVTKLLQQFEFLQQNELNYHGGQQKSPYIKRYSSIVGTVNEYIEEKNLPKSTLMIDVQQWIISILKATDTSYSEEIFSLFKYLNQPICPLALTIKEFLFDELANIYLKYVQRNQMIKDTWDRILLLPTMIRCASDGNSLENYRLPYHPSVINHGNTRSTLLDLFFSHLKRLMTNEVAHCTLINKIIQSTAPTIEIRQLQPSVEAVFRQ</sequence>
<accession>A0A8S2XCT9</accession>
<organism evidence="1 2">
    <name type="scientific">Didymodactylos carnosus</name>
    <dbReference type="NCBI Taxonomy" id="1234261"/>
    <lineage>
        <taxon>Eukaryota</taxon>
        <taxon>Metazoa</taxon>
        <taxon>Spiralia</taxon>
        <taxon>Gnathifera</taxon>
        <taxon>Rotifera</taxon>
        <taxon>Eurotatoria</taxon>
        <taxon>Bdelloidea</taxon>
        <taxon>Philodinida</taxon>
        <taxon>Philodinidae</taxon>
        <taxon>Didymodactylos</taxon>
    </lineage>
</organism>
<reference evidence="1" key="1">
    <citation type="submission" date="2021-02" db="EMBL/GenBank/DDBJ databases">
        <authorList>
            <person name="Nowell W R."/>
        </authorList>
    </citation>
    <scope>NUCLEOTIDE SEQUENCE</scope>
</reference>
<name>A0A8S2XCT9_9BILA</name>
<comment type="caution">
    <text evidence="1">The sequence shown here is derived from an EMBL/GenBank/DDBJ whole genome shotgun (WGS) entry which is preliminary data.</text>
</comment>
<protein>
    <submittedName>
        <fullName evidence="1">Uncharacterized protein</fullName>
    </submittedName>
</protein>
<dbReference type="EMBL" id="CAJOBA010092148">
    <property type="protein sequence ID" value="CAF4489107.1"/>
    <property type="molecule type" value="Genomic_DNA"/>
</dbReference>
<dbReference type="Proteomes" id="UP000682733">
    <property type="component" value="Unassembled WGS sequence"/>
</dbReference>
<evidence type="ECO:0000313" key="1">
    <source>
        <dbReference type="EMBL" id="CAF4489107.1"/>
    </source>
</evidence>
<evidence type="ECO:0000313" key="2">
    <source>
        <dbReference type="Proteomes" id="UP000682733"/>
    </source>
</evidence>
<dbReference type="AlphaFoldDB" id="A0A8S2XCT9"/>
<feature type="non-terminal residue" evidence="1">
    <location>
        <position position="1"/>
    </location>
</feature>
<feature type="non-terminal residue" evidence="1">
    <location>
        <position position="254"/>
    </location>
</feature>
<proteinExistence type="predicted"/>